<dbReference type="RefSeq" id="WP_140597587.1">
    <property type="nucleotide sequence ID" value="NZ_VFWZ01000011.1"/>
</dbReference>
<reference evidence="1 2" key="1">
    <citation type="submission" date="2019-06" db="EMBL/GenBank/DDBJ databases">
        <authorList>
            <person name="Meng X."/>
        </authorList>
    </citation>
    <scope>NUCLEOTIDE SEQUENCE [LARGE SCALE GENOMIC DNA]</scope>
    <source>
        <strain evidence="1 2">M625</strain>
    </source>
</reference>
<evidence type="ECO:0000313" key="1">
    <source>
        <dbReference type="EMBL" id="TPN81213.1"/>
    </source>
</evidence>
<dbReference type="AlphaFoldDB" id="A0A504J0J2"/>
<keyword evidence="2" id="KW-1185">Reference proteome</keyword>
<sequence>MKVTKLLSTLQVSLLLIGTILFFTNCERDEEIIPENTIKSVSIPNISGYYTGSDKGHYYIKQIDNNIFWMGEDPTGIWVNIFRGTLVGNKISGIFYDVPKGRNRGFRELEFVVNGNVINKTYGPGFGGNVLTKSVKPNDLPGERPQGFGTKDNINDLTGKWKANDRGTYYIRQIGDRVVWFGEQDYTSGRPVWSNVAFGTRVEDTITLEWADVPKGRNGGSGQLTLTVDDANQLSRIRVSGGFGGSRWKR</sequence>
<dbReference type="Proteomes" id="UP000315540">
    <property type="component" value="Unassembled WGS sequence"/>
</dbReference>
<proteinExistence type="predicted"/>
<comment type="caution">
    <text evidence="1">The sequence shown here is derived from an EMBL/GenBank/DDBJ whole genome shotgun (WGS) entry which is preliminary data.</text>
</comment>
<name>A0A504J0J2_9FLAO</name>
<dbReference type="OrthoDB" id="8245343at2"/>
<evidence type="ECO:0000313" key="2">
    <source>
        <dbReference type="Proteomes" id="UP000315540"/>
    </source>
</evidence>
<organism evidence="1 2">
    <name type="scientific">Aquimarina algicola</name>
    <dbReference type="NCBI Taxonomy" id="2589995"/>
    <lineage>
        <taxon>Bacteria</taxon>
        <taxon>Pseudomonadati</taxon>
        <taxon>Bacteroidota</taxon>
        <taxon>Flavobacteriia</taxon>
        <taxon>Flavobacteriales</taxon>
        <taxon>Flavobacteriaceae</taxon>
        <taxon>Aquimarina</taxon>
    </lineage>
</organism>
<dbReference type="EMBL" id="VFWZ01000011">
    <property type="protein sequence ID" value="TPN81213.1"/>
    <property type="molecule type" value="Genomic_DNA"/>
</dbReference>
<protein>
    <submittedName>
        <fullName evidence="1">Uncharacterized protein</fullName>
    </submittedName>
</protein>
<accession>A0A504J0J2</accession>
<gene>
    <name evidence="1" type="ORF">FHK87_24835</name>
</gene>